<gene>
    <name evidence="1" type="ORF">GPECTOR_1393g607</name>
</gene>
<sequence>MADENVETATLTGDVTVRYEDWAGLTVPVVLRRNFTIAGTSARPPTLDMGFVKGKVQLAPGTTLTLRRLVLTNSRSGSINQAPGLDLLVPLRPNDSAVIRGEQSYLLWSACFPLELAV</sequence>
<dbReference type="AlphaFoldDB" id="A0A150FTJ5"/>
<organism evidence="1 2">
    <name type="scientific">Gonium pectorale</name>
    <name type="common">Green alga</name>
    <dbReference type="NCBI Taxonomy" id="33097"/>
    <lineage>
        <taxon>Eukaryota</taxon>
        <taxon>Viridiplantae</taxon>
        <taxon>Chlorophyta</taxon>
        <taxon>core chlorophytes</taxon>
        <taxon>Chlorophyceae</taxon>
        <taxon>CS clade</taxon>
        <taxon>Chlamydomonadales</taxon>
        <taxon>Volvocaceae</taxon>
        <taxon>Gonium</taxon>
    </lineage>
</organism>
<dbReference type="Proteomes" id="UP000075714">
    <property type="component" value="Unassembled WGS sequence"/>
</dbReference>
<comment type="caution">
    <text evidence="1">The sequence shown here is derived from an EMBL/GenBank/DDBJ whole genome shotgun (WGS) entry which is preliminary data.</text>
</comment>
<evidence type="ECO:0000313" key="1">
    <source>
        <dbReference type="EMBL" id="KXZ40906.1"/>
    </source>
</evidence>
<dbReference type="EMBL" id="LSYV01001386">
    <property type="protein sequence ID" value="KXZ40906.1"/>
    <property type="molecule type" value="Genomic_DNA"/>
</dbReference>
<proteinExistence type="predicted"/>
<protein>
    <submittedName>
        <fullName evidence="1">Uncharacterized protein</fullName>
    </submittedName>
</protein>
<reference evidence="2" key="1">
    <citation type="journal article" date="2016" name="Nat. Commun.">
        <title>The Gonium pectorale genome demonstrates co-option of cell cycle regulation during the evolution of multicellularity.</title>
        <authorList>
            <person name="Hanschen E.R."/>
            <person name="Marriage T.N."/>
            <person name="Ferris P.J."/>
            <person name="Hamaji T."/>
            <person name="Toyoda A."/>
            <person name="Fujiyama A."/>
            <person name="Neme R."/>
            <person name="Noguchi H."/>
            <person name="Minakuchi Y."/>
            <person name="Suzuki M."/>
            <person name="Kawai-Toyooka H."/>
            <person name="Smith D.R."/>
            <person name="Sparks H."/>
            <person name="Anderson J."/>
            <person name="Bakaric R."/>
            <person name="Luria V."/>
            <person name="Karger A."/>
            <person name="Kirschner M.W."/>
            <person name="Durand P.M."/>
            <person name="Michod R.E."/>
            <person name="Nozaki H."/>
            <person name="Olson B.J."/>
        </authorList>
    </citation>
    <scope>NUCLEOTIDE SEQUENCE [LARGE SCALE GENOMIC DNA]</scope>
    <source>
        <strain evidence="2">NIES-2863</strain>
    </source>
</reference>
<evidence type="ECO:0000313" key="2">
    <source>
        <dbReference type="Proteomes" id="UP000075714"/>
    </source>
</evidence>
<dbReference type="OrthoDB" id="561228at2759"/>
<accession>A0A150FTJ5</accession>
<keyword evidence="2" id="KW-1185">Reference proteome</keyword>
<name>A0A150FTJ5_GONPE</name>